<protein>
    <submittedName>
        <fullName evidence="1">Uncharacterized protein</fullName>
    </submittedName>
</protein>
<sequence>MRVIGYLAVLFMLFLYWLAINGY</sequence>
<accession>A0A0A9SIY7</accession>
<reference evidence="1" key="1">
    <citation type="submission" date="2014-09" db="EMBL/GenBank/DDBJ databases">
        <authorList>
            <person name="Magalhaes I.L.F."/>
            <person name="Oliveira U."/>
            <person name="Santos F.R."/>
            <person name="Vidigal T.H.D.A."/>
            <person name="Brescovit A.D."/>
            <person name="Santos A.J."/>
        </authorList>
    </citation>
    <scope>NUCLEOTIDE SEQUENCE</scope>
    <source>
        <tissue evidence="1">Shoot tissue taken approximately 20 cm above the soil surface</tissue>
    </source>
</reference>
<dbReference type="EMBL" id="GBRH01246687">
    <property type="protein sequence ID" value="JAD51208.1"/>
    <property type="molecule type" value="Transcribed_RNA"/>
</dbReference>
<reference evidence="1" key="2">
    <citation type="journal article" date="2015" name="Data Brief">
        <title>Shoot transcriptome of the giant reed, Arundo donax.</title>
        <authorList>
            <person name="Barrero R.A."/>
            <person name="Guerrero F.D."/>
            <person name="Moolhuijzen P."/>
            <person name="Goolsby J.A."/>
            <person name="Tidwell J."/>
            <person name="Bellgard S.E."/>
            <person name="Bellgard M.I."/>
        </authorList>
    </citation>
    <scope>NUCLEOTIDE SEQUENCE</scope>
    <source>
        <tissue evidence="1">Shoot tissue taken approximately 20 cm above the soil surface</tissue>
    </source>
</reference>
<dbReference type="AlphaFoldDB" id="A0A0A9SIY7"/>
<name>A0A0A9SIY7_ARUDO</name>
<organism evidence="1">
    <name type="scientific">Arundo donax</name>
    <name type="common">Giant reed</name>
    <name type="synonym">Donax arundinaceus</name>
    <dbReference type="NCBI Taxonomy" id="35708"/>
    <lineage>
        <taxon>Eukaryota</taxon>
        <taxon>Viridiplantae</taxon>
        <taxon>Streptophyta</taxon>
        <taxon>Embryophyta</taxon>
        <taxon>Tracheophyta</taxon>
        <taxon>Spermatophyta</taxon>
        <taxon>Magnoliopsida</taxon>
        <taxon>Liliopsida</taxon>
        <taxon>Poales</taxon>
        <taxon>Poaceae</taxon>
        <taxon>PACMAD clade</taxon>
        <taxon>Arundinoideae</taxon>
        <taxon>Arundineae</taxon>
        <taxon>Arundo</taxon>
    </lineage>
</organism>
<evidence type="ECO:0000313" key="1">
    <source>
        <dbReference type="EMBL" id="JAD51208.1"/>
    </source>
</evidence>
<proteinExistence type="predicted"/>